<protein>
    <submittedName>
        <fullName evidence="1">Uncharacterized protein</fullName>
    </submittedName>
</protein>
<accession>A0AB36DLP5</accession>
<evidence type="ECO:0000313" key="1">
    <source>
        <dbReference type="EMBL" id="OAV23541.1"/>
    </source>
</evidence>
<evidence type="ECO:0000313" key="2">
    <source>
        <dbReference type="Proteomes" id="UP000078295"/>
    </source>
</evidence>
<gene>
    <name evidence="1" type="ORF">AO370_1585</name>
</gene>
<proteinExistence type="predicted"/>
<name>A0AB36DLP5_MORCA</name>
<reference evidence="1 2" key="1">
    <citation type="journal article" date="2016" name="Genome Biol. Evol.">
        <title>Comparative Genomic Analyses of the Moraxella catarrhalis Serosensitive and Seroresistant Lineages Demonstrate Their Independent Evolution.</title>
        <authorList>
            <person name="Earl J.P."/>
            <person name="de Vries S.P."/>
            <person name="Ahmed A."/>
            <person name="Powell E."/>
            <person name="Schultz M.P."/>
            <person name="Hermans P.W."/>
            <person name="Hill D.J."/>
            <person name="Zhou Z."/>
            <person name="Constantinidou C.I."/>
            <person name="Hu F.Z."/>
            <person name="Bootsma H.J."/>
            <person name="Ehrlich G.D."/>
        </authorList>
    </citation>
    <scope>NUCLEOTIDE SEQUENCE [LARGE SCALE GENOMIC DNA]</scope>
    <source>
        <strain evidence="1 2">F23</strain>
    </source>
</reference>
<dbReference type="EMBL" id="LXHQ01000042">
    <property type="protein sequence ID" value="OAV23541.1"/>
    <property type="molecule type" value="Genomic_DNA"/>
</dbReference>
<organism evidence="1 2">
    <name type="scientific">Moraxella catarrhalis</name>
    <name type="common">Branhamella catarrhalis</name>
    <dbReference type="NCBI Taxonomy" id="480"/>
    <lineage>
        <taxon>Bacteria</taxon>
        <taxon>Pseudomonadati</taxon>
        <taxon>Pseudomonadota</taxon>
        <taxon>Gammaproteobacteria</taxon>
        <taxon>Moraxellales</taxon>
        <taxon>Moraxellaceae</taxon>
        <taxon>Moraxella</taxon>
    </lineage>
</organism>
<dbReference type="AlphaFoldDB" id="A0AB36DLP5"/>
<comment type="caution">
    <text evidence="1">The sequence shown here is derived from an EMBL/GenBank/DDBJ whole genome shotgun (WGS) entry which is preliminary data.</text>
</comment>
<dbReference type="Proteomes" id="UP000078295">
    <property type="component" value="Unassembled WGS sequence"/>
</dbReference>
<sequence>MLINFNGQAGTGKTVLCATTPNLKNTIYFYLKLKRQRRQSDQMATNPT</sequence>